<keyword evidence="6" id="KW-0507">mRNA processing</keyword>
<dbReference type="InterPro" id="IPR000571">
    <property type="entry name" value="Znf_CCCH"/>
</dbReference>
<evidence type="ECO:0000256" key="6">
    <source>
        <dbReference type="RuleBase" id="RU367110"/>
    </source>
</evidence>
<feature type="compositionally biased region" description="Basic and acidic residues" evidence="7">
    <location>
        <begin position="75"/>
        <end position="86"/>
    </location>
</feature>
<protein>
    <recommendedName>
        <fullName evidence="6">Pre-mRNA-splicing factor CWC24</fullName>
    </recommendedName>
</protein>
<comment type="subcellular location">
    <subcellularLocation>
        <location evidence="6">Nucleus</location>
    </subcellularLocation>
</comment>
<comment type="caution">
    <text evidence="10">The sequence shown here is derived from an EMBL/GenBank/DDBJ whole genome shotgun (WGS) entry which is preliminary data.</text>
</comment>
<dbReference type="PANTHER" id="PTHR12930">
    <property type="entry name" value="ZINC FINGER PROTEIN 183"/>
    <property type="match status" value="1"/>
</dbReference>
<evidence type="ECO:0000313" key="10">
    <source>
        <dbReference type="EMBL" id="EFE36449.1"/>
    </source>
</evidence>
<sequence>MEQSVAEEQTPAVSFKKRSAKAKSSLRKKAATPPPASDSEDFTSSDDEQGHRIKRRRKNAGVSASSKSAAASAGRELDSEKPETTERPALPTTNDATKQSNWYDEELDEKNLLGNTRPRPGDVGQVAADGKYRGTSNYQSFIQKNPNAPTKQVGPMKAATNIRTITVTDYAPDVCKDYKRTGFCGFGDSCKYLHAREDYKAGWELDRDWDVQTEGKKLEGQTVASRRGGENEAGDDEEDEEEEGIPPECAICHKPYTSPIVTKSMFICPHSPSQERSVNLIIDIIGGNLFIYKGLFLSLFIVLYSLPLFSPFL</sequence>
<dbReference type="PANTHER" id="PTHR12930:SF0">
    <property type="entry name" value="RING FINGER PROTEIN 113B"/>
    <property type="match status" value="1"/>
</dbReference>
<keyword evidence="6" id="KW-0508">mRNA splicing</keyword>
<feature type="transmembrane region" description="Helical" evidence="8">
    <location>
        <begin position="289"/>
        <end position="309"/>
    </location>
</feature>
<dbReference type="Proteomes" id="UP000008866">
    <property type="component" value="Unassembled WGS sequence"/>
</dbReference>
<keyword evidence="8" id="KW-0812">Transmembrane</keyword>
<dbReference type="AlphaFoldDB" id="D4AKE5"/>
<dbReference type="GO" id="GO:0006397">
    <property type="term" value="P:mRNA processing"/>
    <property type="evidence" value="ECO:0007669"/>
    <property type="project" value="UniProtKB-KW"/>
</dbReference>
<evidence type="ECO:0000256" key="4">
    <source>
        <dbReference type="ARBA" id="ARBA00022833"/>
    </source>
</evidence>
<dbReference type="GO" id="GO:0034247">
    <property type="term" value="P:snoRNA splicing"/>
    <property type="evidence" value="ECO:0007669"/>
    <property type="project" value="TreeGrafter"/>
</dbReference>
<dbReference type="Pfam" id="PF00642">
    <property type="entry name" value="zf-CCCH"/>
    <property type="match status" value="1"/>
</dbReference>
<keyword evidence="6" id="KW-0747">Spliceosome</keyword>
<proteinExistence type="inferred from homology"/>
<keyword evidence="6" id="KW-0539">Nucleus</keyword>
<feature type="zinc finger region" description="C3H1-type" evidence="5">
    <location>
        <begin position="169"/>
        <end position="197"/>
    </location>
</feature>
<comment type="subunit">
    <text evidence="6">Associated with the spliceosome.</text>
</comment>
<dbReference type="Gene3D" id="4.10.1000.10">
    <property type="entry name" value="Zinc finger, CCCH-type"/>
    <property type="match status" value="1"/>
</dbReference>
<feature type="compositionally biased region" description="Low complexity" evidence="7">
    <location>
        <begin position="63"/>
        <end position="73"/>
    </location>
</feature>
<keyword evidence="11" id="KW-1185">Reference proteome</keyword>
<feature type="compositionally biased region" description="Acidic residues" evidence="7">
    <location>
        <begin position="232"/>
        <end position="245"/>
    </location>
</feature>
<keyword evidence="2 5" id="KW-0479">Metal-binding</keyword>
<dbReference type="GO" id="GO:0005684">
    <property type="term" value="C:U2-type spliceosomal complex"/>
    <property type="evidence" value="ECO:0007669"/>
    <property type="project" value="TreeGrafter"/>
</dbReference>
<dbReference type="GeneID" id="9526895"/>
<evidence type="ECO:0000256" key="7">
    <source>
        <dbReference type="SAM" id="MobiDB-lite"/>
    </source>
</evidence>
<feature type="compositionally biased region" description="Basic residues" evidence="7">
    <location>
        <begin position="15"/>
        <end position="30"/>
    </location>
</feature>
<dbReference type="EMBL" id="ABSU01000001">
    <property type="protein sequence ID" value="EFE36449.1"/>
    <property type="molecule type" value="Genomic_DNA"/>
</dbReference>
<feature type="compositionally biased region" description="Polar residues" evidence="7">
    <location>
        <begin position="91"/>
        <end position="102"/>
    </location>
</feature>
<gene>
    <name evidence="10" type="ORF">ARB_03970</name>
</gene>
<keyword evidence="3 5" id="KW-0863">Zinc-finger</keyword>
<feature type="region of interest" description="Disordered" evidence="7">
    <location>
        <begin position="216"/>
        <end position="246"/>
    </location>
</feature>
<keyword evidence="6" id="KW-0238">DNA-binding</keyword>
<dbReference type="OMA" id="ANFRKKP"/>
<evidence type="ECO:0000259" key="9">
    <source>
        <dbReference type="PROSITE" id="PS50103"/>
    </source>
</evidence>
<dbReference type="GO" id="GO:0003677">
    <property type="term" value="F:DNA binding"/>
    <property type="evidence" value="ECO:0007669"/>
    <property type="project" value="UniProtKB-UniRule"/>
</dbReference>
<evidence type="ECO:0000313" key="11">
    <source>
        <dbReference type="Proteomes" id="UP000008866"/>
    </source>
</evidence>
<evidence type="ECO:0000256" key="2">
    <source>
        <dbReference type="ARBA" id="ARBA00022723"/>
    </source>
</evidence>
<dbReference type="PROSITE" id="PS50103">
    <property type="entry name" value="ZF_C3H1"/>
    <property type="match status" value="1"/>
</dbReference>
<evidence type="ECO:0000256" key="8">
    <source>
        <dbReference type="SAM" id="Phobius"/>
    </source>
</evidence>
<dbReference type="SMART" id="SM00356">
    <property type="entry name" value="ZnF_C3H1"/>
    <property type="match status" value="1"/>
</dbReference>
<organism evidence="10 11">
    <name type="scientific">Arthroderma benhamiae (strain ATCC MYA-4681 / CBS 112371)</name>
    <name type="common">Trichophyton mentagrophytes</name>
    <dbReference type="NCBI Taxonomy" id="663331"/>
    <lineage>
        <taxon>Eukaryota</taxon>
        <taxon>Fungi</taxon>
        <taxon>Dikarya</taxon>
        <taxon>Ascomycota</taxon>
        <taxon>Pezizomycotina</taxon>
        <taxon>Eurotiomycetes</taxon>
        <taxon>Eurotiomycetidae</taxon>
        <taxon>Onygenales</taxon>
        <taxon>Arthrodermataceae</taxon>
        <taxon>Trichophyton</taxon>
    </lineage>
</organism>
<dbReference type="KEGG" id="abe:ARB_03970"/>
<comment type="similarity">
    <text evidence="1 6">Belongs to the CWC24 family.</text>
</comment>
<dbReference type="GO" id="GO:0008270">
    <property type="term" value="F:zinc ion binding"/>
    <property type="evidence" value="ECO:0007669"/>
    <property type="project" value="UniProtKB-KW"/>
</dbReference>
<comment type="function">
    <text evidence="6">Involved in pre-mRNA splicing.</text>
</comment>
<dbReference type="HOGENOM" id="CLU_050460_0_0_1"/>
<dbReference type="InterPro" id="IPR039971">
    <property type="entry name" value="CWC24-like"/>
</dbReference>
<dbReference type="STRING" id="663331.D4AKE5"/>
<evidence type="ECO:0000256" key="5">
    <source>
        <dbReference type="PROSITE-ProRule" id="PRU00723"/>
    </source>
</evidence>
<keyword evidence="4 5" id="KW-0862">Zinc</keyword>
<dbReference type="InterPro" id="IPR036855">
    <property type="entry name" value="Znf_CCCH_sf"/>
</dbReference>
<keyword evidence="8" id="KW-1133">Transmembrane helix</keyword>
<feature type="domain" description="C3H1-type" evidence="9">
    <location>
        <begin position="169"/>
        <end position="197"/>
    </location>
</feature>
<dbReference type="RefSeq" id="XP_003017094.1">
    <property type="nucleotide sequence ID" value="XM_003017048.1"/>
</dbReference>
<feature type="region of interest" description="Disordered" evidence="7">
    <location>
        <begin position="1"/>
        <end position="129"/>
    </location>
</feature>
<accession>D4AKE5</accession>
<dbReference type="eggNOG" id="KOG1813">
    <property type="taxonomic scope" value="Eukaryota"/>
</dbReference>
<dbReference type="SUPFAM" id="SSF90229">
    <property type="entry name" value="CCCH zinc finger"/>
    <property type="match status" value="1"/>
</dbReference>
<reference evidence="11" key="1">
    <citation type="journal article" date="2011" name="Genome Biol.">
        <title>Comparative and functional genomics provide insights into the pathogenicity of dermatophytic fungi.</title>
        <authorList>
            <person name="Burmester A."/>
            <person name="Shelest E."/>
            <person name="Gloeckner G."/>
            <person name="Heddergott C."/>
            <person name="Schindler S."/>
            <person name="Staib P."/>
            <person name="Heidel A."/>
            <person name="Felder M."/>
            <person name="Petzold A."/>
            <person name="Szafranski K."/>
            <person name="Feuermann M."/>
            <person name="Pedruzzi I."/>
            <person name="Priebe S."/>
            <person name="Groth M."/>
            <person name="Winkler R."/>
            <person name="Li W."/>
            <person name="Kniemeyer O."/>
            <person name="Schroeckh V."/>
            <person name="Hertweck C."/>
            <person name="Hube B."/>
            <person name="White T.C."/>
            <person name="Platzer M."/>
            <person name="Guthke R."/>
            <person name="Heitman J."/>
            <person name="Woestemeyer J."/>
            <person name="Zipfel P.F."/>
            <person name="Monod M."/>
            <person name="Brakhage A.A."/>
        </authorList>
    </citation>
    <scope>NUCLEOTIDE SEQUENCE [LARGE SCALE GENOMIC DNA]</scope>
    <source>
        <strain evidence="11">ATCC MYA-4681 / CBS 112371</strain>
    </source>
</reference>
<name>D4AKE5_ARTBC</name>
<feature type="compositionally biased region" description="Acidic residues" evidence="7">
    <location>
        <begin position="38"/>
        <end position="47"/>
    </location>
</feature>
<evidence type="ECO:0000256" key="3">
    <source>
        <dbReference type="ARBA" id="ARBA00022771"/>
    </source>
</evidence>
<keyword evidence="8" id="KW-0472">Membrane</keyword>
<evidence type="ECO:0000256" key="1">
    <source>
        <dbReference type="ARBA" id="ARBA00009161"/>
    </source>
</evidence>